<protein>
    <submittedName>
        <fullName evidence="1">Uncharacterized protein</fullName>
    </submittedName>
</protein>
<evidence type="ECO:0000313" key="1">
    <source>
        <dbReference type="EMBL" id="EPP23852.1"/>
    </source>
</evidence>
<evidence type="ECO:0000313" key="2">
    <source>
        <dbReference type="Proteomes" id="UP000014854"/>
    </source>
</evidence>
<dbReference type="PATRIC" id="fig|1336752.4.peg.1464"/>
<comment type="caution">
    <text evidence="1">The sequence shown here is derived from an EMBL/GenBank/DDBJ whole genome shotgun (WGS) entry which is preliminary data.</text>
</comment>
<accession>S7I7C3</accession>
<name>S7I7C3_VIBFL</name>
<proteinExistence type="predicted"/>
<sequence length="37" mass="4671">MAYFRDLYRPEFERTVTKKTWFVINLKFMAINNLNWI</sequence>
<dbReference type="Proteomes" id="UP000014854">
    <property type="component" value="Unassembled WGS sequence"/>
</dbReference>
<organism evidence="1 2">
    <name type="scientific">Vibrio fluvialis PG41</name>
    <dbReference type="NCBI Taxonomy" id="1336752"/>
    <lineage>
        <taxon>Bacteria</taxon>
        <taxon>Pseudomonadati</taxon>
        <taxon>Pseudomonadota</taxon>
        <taxon>Gammaproteobacteria</taxon>
        <taxon>Vibrionales</taxon>
        <taxon>Vibrionaceae</taxon>
        <taxon>Vibrio</taxon>
    </lineage>
</organism>
<dbReference type="EMBL" id="ASXS01000005">
    <property type="protein sequence ID" value="EPP23852.1"/>
    <property type="molecule type" value="Genomic_DNA"/>
</dbReference>
<reference evidence="1 2" key="1">
    <citation type="journal article" date="2013" name="Gut Pathog.">
        <title>Evidence of a new metabolic capacity in an emerging diarrheal pathogen: lessons from the draft genomes of Vibrio fluvialis strains PG41 and I21563.</title>
        <authorList>
            <person name="Khatri I."/>
            <person name="Mahajan S."/>
            <person name="Dureja C."/>
            <person name="Subramanian S."/>
            <person name="Raychaudhuri S."/>
        </authorList>
    </citation>
    <scope>NUCLEOTIDE SEQUENCE [LARGE SCALE GENOMIC DNA]</scope>
    <source>
        <strain evidence="1 2">PG41</strain>
    </source>
</reference>
<gene>
    <name evidence="1" type="ORF">L910_3763</name>
</gene>
<dbReference type="AlphaFoldDB" id="S7I7C3"/>